<dbReference type="EMBL" id="JAEANY010000001">
    <property type="protein sequence ID" value="MBH5321791.1"/>
    <property type="molecule type" value="Genomic_DNA"/>
</dbReference>
<reference evidence="2 3" key="1">
    <citation type="submission" date="2020-11" db="EMBL/GenBank/DDBJ databases">
        <title>Erythrobacter sediminis sp. nov., a marine bacterium from a tidal flat of Garorim Bay.</title>
        <authorList>
            <person name="Kim D."/>
            <person name="Yoo Y."/>
            <person name="Kim J.-J."/>
        </authorList>
    </citation>
    <scope>NUCLEOTIDE SEQUENCE [LARGE SCALE GENOMIC DNA]</scope>
    <source>
        <strain evidence="2 3">JGD-13</strain>
    </source>
</reference>
<dbReference type="Proteomes" id="UP000602442">
    <property type="component" value="Unassembled WGS sequence"/>
</dbReference>
<name>A0ABS0N3G7_9SPHN</name>
<keyword evidence="1" id="KW-0812">Transmembrane</keyword>
<keyword evidence="3" id="KW-1185">Reference proteome</keyword>
<dbReference type="RefSeq" id="WP_197920444.1">
    <property type="nucleotide sequence ID" value="NZ_CAWPTA010000006.1"/>
</dbReference>
<proteinExistence type="predicted"/>
<organism evidence="2 3">
    <name type="scientific">Aurantiacibacter sediminis</name>
    <dbReference type="NCBI Taxonomy" id="2793064"/>
    <lineage>
        <taxon>Bacteria</taxon>
        <taxon>Pseudomonadati</taxon>
        <taxon>Pseudomonadota</taxon>
        <taxon>Alphaproteobacteria</taxon>
        <taxon>Sphingomonadales</taxon>
        <taxon>Erythrobacteraceae</taxon>
        <taxon>Aurantiacibacter</taxon>
    </lineage>
</organism>
<sequence>MAQQFTGKKMTAVMVGGFAVVIAVNLTMATFATRGFSGTVVDNSYVASQNFNSWLDAADAQEALGWDAQSSRSDGNLLVQTSGLPEGAIVTAQARRPLGDPEAQSFSFDAGPDGAFVSTETLPEGRWIVRLTITAGAESWVAEQRI</sequence>
<evidence type="ECO:0000313" key="2">
    <source>
        <dbReference type="EMBL" id="MBH5321791.1"/>
    </source>
</evidence>
<keyword evidence="1" id="KW-0472">Membrane</keyword>
<protein>
    <submittedName>
        <fullName evidence="2">FixH family protein</fullName>
    </submittedName>
</protein>
<feature type="transmembrane region" description="Helical" evidence="1">
    <location>
        <begin position="12"/>
        <end position="32"/>
    </location>
</feature>
<dbReference type="InterPro" id="IPR008620">
    <property type="entry name" value="FixH"/>
</dbReference>
<evidence type="ECO:0000313" key="3">
    <source>
        <dbReference type="Proteomes" id="UP000602442"/>
    </source>
</evidence>
<gene>
    <name evidence="2" type="ORF">I5L03_04220</name>
</gene>
<keyword evidence="1" id="KW-1133">Transmembrane helix</keyword>
<accession>A0ABS0N3G7</accession>
<dbReference type="Pfam" id="PF05751">
    <property type="entry name" value="FixH"/>
    <property type="match status" value="1"/>
</dbReference>
<evidence type="ECO:0000256" key="1">
    <source>
        <dbReference type="SAM" id="Phobius"/>
    </source>
</evidence>
<comment type="caution">
    <text evidence="2">The sequence shown here is derived from an EMBL/GenBank/DDBJ whole genome shotgun (WGS) entry which is preliminary data.</text>
</comment>